<evidence type="ECO:0000313" key="1">
    <source>
        <dbReference type="EMBL" id="MCA5003535.1"/>
    </source>
</evidence>
<evidence type="ECO:0000313" key="2">
    <source>
        <dbReference type="Proteomes" id="UP001165302"/>
    </source>
</evidence>
<accession>A0ABS7Z3S9</accession>
<proteinExistence type="predicted"/>
<keyword evidence="2" id="KW-1185">Reference proteome</keyword>
<reference evidence="1" key="1">
    <citation type="submission" date="2020-10" db="EMBL/GenBank/DDBJ databases">
        <authorList>
            <person name="Lu T."/>
            <person name="Wang Q."/>
            <person name="Han X."/>
        </authorList>
    </citation>
    <scope>NUCLEOTIDE SEQUENCE</scope>
    <source>
        <strain evidence="1">WQ 366</strain>
    </source>
</reference>
<sequence>MKSLKIIPLVVFFLGFIYGCGSNDKFISEDQVKSKIDSDLQGKLWKAVRYTEVIRNDKGETINYVDLDLNDAPLKTLTFKDKGISSVGSFAEYMTYTVSSVVFGLEVAPDPHILEIKNGGTVYFNMYLKHDYSYFSSEFKLKSNEKIYAIDFKLQ</sequence>
<organism evidence="1 2">
    <name type="scientific">Sphingobacterium bovistauri</name>
    <dbReference type="NCBI Taxonomy" id="2781959"/>
    <lineage>
        <taxon>Bacteria</taxon>
        <taxon>Pseudomonadati</taxon>
        <taxon>Bacteroidota</taxon>
        <taxon>Sphingobacteriia</taxon>
        <taxon>Sphingobacteriales</taxon>
        <taxon>Sphingobacteriaceae</taxon>
        <taxon>Sphingobacterium</taxon>
    </lineage>
</organism>
<dbReference type="Proteomes" id="UP001165302">
    <property type="component" value="Unassembled WGS sequence"/>
</dbReference>
<protein>
    <recommendedName>
        <fullName evidence="3">Lipoprotein</fullName>
    </recommendedName>
</protein>
<dbReference type="PROSITE" id="PS51257">
    <property type="entry name" value="PROKAR_LIPOPROTEIN"/>
    <property type="match status" value="1"/>
</dbReference>
<gene>
    <name evidence="1" type="ORF">IPZ78_00055</name>
</gene>
<name>A0ABS7Z3S9_9SPHI</name>
<comment type="caution">
    <text evidence="1">The sequence shown here is derived from an EMBL/GenBank/DDBJ whole genome shotgun (WGS) entry which is preliminary data.</text>
</comment>
<dbReference type="EMBL" id="JADEYP010000001">
    <property type="protein sequence ID" value="MCA5003535.1"/>
    <property type="molecule type" value="Genomic_DNA"/>
</dbReference>
<dbReference type="RefSeq" id="WP_225550818.1">
    <property type="nucleotide sequence ID" value="NZ_JADEYP010000001.1"/>
</dbReference>
<evidence type="ECO:0008006" key="3">
    <source>
        <dbReference type="Google" id="ProtNLM"/>
    </source>
</evidence>